<evidence type="ECO:0000256" key="7">
    <source>
        <dbReference type="ARBA" id="ARBA00022729"/>
    </source>
</evidence>
<dbReference type="GO" id="GO:0046872">
    <property type="term" value="F:metal ion binding"/>
    <property type="evidence" value="ECO:0007669"/>
    <property type="project" value="UniProtKB-KW"/>
</dbReference>
<keyword evidence="4" id="KW-0272">Extracellular matrix</keyword>
<proteinExistence type="predicted"/>
<keyword evidence="5" id="KW-0646">Protease inhibitor</keyword>
<dbReference type="PROSITE" id="PS50092">
    <property type="entry name" value="TSP1"/>
    <property type="match status" value="5"/>
</dbReference>
<keyword evidence="15" id="KW-0812">Transmembrane</keyword>
<feature type="chain" id="PRO_5022198519" description="Spondin-1" evidence="16">
    <location>
        <begin position="24"/>
        <end position="1397"/>
    </location>
</feature>
<dbReference type="InterPro" id="IPR000884">
    <property type="entry name" value="TSP1_rpt"/>
</dbReference>
<name>A0A553PFD7_TIGCA</name>
<evidence type="ECO:0000256" key="10">
    <source>
        <dbReference type="ARBA" id="ARBA00022900"/>
    </source>
</evidence>
<dbReference type="SMART" id="SM00131">
    <property type="entry name" value="KU"/>
    <property type="match status" value="1"/>
</dbReference>
<dbReference type="Pfam" id="PF02014">
    <property type="entry name" value="Reeler"/>
    <property type="match status" value="1"/>
</dbReference>
<dbReference type="CDD" id="cd08544">
    <property type="entry name" value="Reeler"/>
    <property type="match status" value="1"/>
</dbReference>
<sequence length="1397" mass="156575">MDAKSKICVLLWIQWVCLAMVQGKCLMREPPDIMTAPAKDDAGFYLTVSGNPEHYEPGNLYTVSLRAANMKNPVPIDDLEQFRLVQKASGTSSFPACPRISNIRNLTIRAVYDVWPPLFVSPTIPMFHLELFETICETLGLNIEYIQNPDVGVWAHKGPSGTWRGMMSLFVRDEADICVSGASMTPERTEIADFSQATTHFRTRMFVKASTKRSMNAENYIKEFSITVWLLIVVTLILSSAILYLILHGLGQSHCCSSFKAMEAVYRALVQKSTAFKINSMSLNMSMFSLMMFTLVVFSVYKSQMNAFLAVVFLTPPIRSLQDALDADMTIAYVQGGVVEEIFAKSPEGSDRFIAHQRRLTNSLAMLTNLSEALPHLSTNNYALIQKIETVIQSELYPCSIVDVPDFEIKNPIVFPFKRDSIFLEPFDEQITLMKQSGLLKRLYKKYLEQTLPECEAASGSELGFSNVITPFGLLAVGAGVGLSIALLEAVLAPQIRAMSSRSVKGDKTKLTEKKFTEFLLVVENSEEWPNQHSSFGQPPAGSSGSYQLLGDVLTRFSDHCTNTVTQTSDVEKSEIQILWTAPPAGSGCVTIKATVVADDKTWAMDSGRLSVHLCEVKIEEHFQPDEINDPCCACEESKYEVTFEGLWSDKTHPKDFPSSQWLLHFSDIIGASHSADYRVWEYNGHASKGLAQVAKWGSPRVLESELKAESRHIRTIIKARGLWYPNVNGKTFAVFRTDRKNHLVSLVSMLGPSPDWIVGVSGLELCMKNCTWAKKKELYLYPWDAGVDNGVSYESPDSPTFPQQPIKRITARDPDDPMQPFYNASGTPMKPLAKLTVTRQRLYKKSCGTDYDDHPDEYMFSDIHEHALAFEDHAVPGCDASEWTDWSPCSVTCGKGISMRTRTFLMPEKAAMLGCDRQMIQKEMCASDVPICEAPAGFLPDDMCATSEWSRWSECSTTCGKGFKSRTRRFFNRMGRKKCPHVETMEKSLCAGETAVCPEYLGGPNGPNDPENDPHCGVTSWSEWSPCSVSCGKGLKVRTRLYKVSPQQQTNADCNVQLMEKASCDGSRSACEFSLDDARVICALPKETGPCRGYFPRWYFDNSTKLCGQFIFGGCRGNSNNFERYDDCMKLCEMMPPSGNQSLNSGSDHGHQGDFAGMSEKERREKEVAMYMQKQAEMLMASDIPDMQKQKQLAMAAKFAQMEKQKLMAMAGQKAQMDLKLEMEKAARMERAQQDQRVPDDELEMERDKQQDIMHQLEVARQAEMVREKESKASTWSDLDEGKVVDCLVTAWSPWSACNATCGKAFRRKFREIQRYPTENGRSCPKKLERKQKCRLAPCQQDCVLALWGQWSPCSKSCGEDGVQTRSREVLHTPGHEGSLCGAKVEKRFCLLSTCP</sequence>
<dbReference type="NCBIfam" id="NF038123">
    <property type="entry name" value="NF038123_dom"/>
    <property type="match status" value="1"/>
</dbReference>
<reference evidence="20 21" key="1">
    <citation type="journal article" date="2018" name="Nat. Ecol. Evol.">
        <title>Genomic signatures of mitonuclear coevolution across populations of Tigriopus californicus.</title>
        <authorList>
            <person name="Barreto F.S."/>
            <person name="Watson E.T."/>
            <person name="Lima T.G."/>
            <person name="Willett C.S."/>
            <person name="Edmands S."/>
            <person name="Li W."/>
            <person name="Burton R.S."/>
        </authorList>
    </citation>
    <scope>NUCLEOTIDE SEQUENCE [LARGE SCALE GENOMIC DNA]</scope>
    <source>
        <strain evidence="20 21">San Diego</strain>
    </source>
</reference>
<protein>
    <recommendedName>
        <fullName evidence="2">Spondin-1</fullName>
    </recommendedName>
    <alternativeName>
        <fullName evidence="13">F-spondin</fullName>
    </alternativeName>
</protein>
<dbReference type="CDD" id="cd00109">
    <property type="entry name" value="Kunitz-type"/>
    <property type="match status" value="1"/>
</dbReference>
<feature type="domain" description="Spondin" evidence="19">
    <location>
        <begin position="628"/>
        <end position="818"/>
    </location>
</feature>
<dbReference type="Pfam" id="PF00497">
    <property type="entry name" value="SBP_bac_3"/>
    <property type="match status" value="1"/>
</dbReference>
<feature type="domain" description="Reelin" evidence="18">
    <location>
        <begin position="447"/>
        <end position="631"/>
    </location>
</feature>
<dbReference type="InterPro" id="IPR009465">
    <property type="entry name" value="Spondin_N"/>
</dbReference>
<keyword evidence="3" id="KW-0964">Secreted</keyword>
<evidence type="ECO:0000313" key="20">
    <source>
        <dbReference type="EMBL" id="TRY76384.1"/>
    </source>
</evidence>
<dbReference type="GO" id="GO:0016020">
    <property type="term" value="C:membrane"/>
    <property type="evidence" value="ECO:0007669"/>
    <property type="project" value="InterPro"/>
</dbReference>
<feature type="domain" description="BPTI/Kunitz inhibitor" evidence="17">
    <location>
        <begin position="1083"/>
        <end position="1133"/>
    </location>
</feature>
<dbReference type="EMBL" id="VCGU01000004">
    <property type="protein sequence ID" value="TRY76384.1"/>
    <property type="molecule type" value="Genomic_DNA"/>
</dbReference>
<evidence type="ECO:0000259" key="17">
    <source>
        <dbReference type="PROSITE" id="PS50279"/>
    </source>
</evidence>
<evidence type="ECO:0000256" key="16">
    <source>
        <dbReference type="SAM" id="SignalP"/>
    </source>
</evidence>
<evidence type="ECO:0000256" key="11">
    <source>
        <dbReference type="ARBA" id="ARBA00023157"/>
    </source>
</evidence>
<dbReference type="Gene3D" id="2.60.40.4060">
    <property type="entry name" value="Reeler domain"/>
    <property type="match status" value="1"/>
</dbReference>
<dbReference type="GO" id="GO:0007155">
    <property type="term" value="P:cell adhesion"/>
    <property type="evidence" value="ECO:0007669"/>
    <property type="project" value="UniProtKB-KW"/>
</dbReference>
<dbReference type="GO" id="GO:0015276">
    <property type="term" value="F:ligand-gated monoatomic ion channel activity"/>
    <property type="evidence" value="ECO:0007669"/>
    <property type="project" value="InterPro"/>
</dbReference>
<evidence type="ECO:0000259" key="18">
    <source>
        <dbReference type="PROSITE" id="PS51019"/>
    </source>
</evidence>
<dbReference type="InterPro" id="IPR051418">
    <property type="entry name" value="Spondin/Thrombospondin_T1"/>
</dbReference>
<dbReference type="Pfam" id="PF00090">
    <property type="entry name" value="TSP_1"/>
    <property type="match status" value="3"/>
</dbReference>
<evidence type="ECO:0000256" key="12">
    <source>
        <dbReference type="ARBA" id="ARBA00023180"/>
    </source>
</evidence>
<dbReference type="Gene3D" id="2.60.40.2130">
    <property type="entry name" value="F-spondin domain"/>
    <property type="match status" value="1"/>
</dbReference>
<keyword evidence="7 16" id="KW-0732">Signal</keyword>
<evidence type="ECO:0000256" key="15">
    <source>
        <dbReference type="SAM" id="Phobius"/>
    </source>
</evidence>
<keyword evidence="8" id="KW-0677">Repeat</keyword>
<comment type="subcellular location">
    <subcellularLocation>
        <location evidence="1">Secreted</location>
        <location evidence="1">Extracellular space</location>
        <location evidence="1">Extracellular matrix</location>
    </subcellularLocation>
</comment>
<dbReference type="PRINTS" id="PR00759">
    <property type="entry name" value="BASICPTASE"/>
</dbReference>
<keyword evidence="11" id="KW-1015">Disulfide bond</keyword>
<dbReference type="PROSITE" id="PS50279">
    <property type="entry name" value="BPTI_KUNITZ_2"/>
    <property type="match status" value="1"/>
</dbReference>
<evidence type="ECO:0000256" key="1">
    <source>
        <dbReference type="ARBA" id="ARBA00004498"/>
    </source>
</evidence>
<dbReference type="SMART" id="SM00209">
    <property type="entry name" value="TSP1"/>
    <property type="match status" value="5"/>
</dbReference>
<evidence type="ECO:0000256" key="5">
    <source>
        <dbReference type="ARBA" id="ARBA00022690"/>
    </source>
</evidence>
<keyword evidence="15" id="KW-1133">Transmembrane helix</keyword>
<dbReference type="InterPro" id="IPR001638">
    <property type="entry name" value="Solute-binding_3/MltF_N"/>
</dbReference>
<dbReference type="PROSITE" id="PS51019">
    <property type="entry name" value="REELIN"/>
    <property type="match status" value="1"/>
</dbReference>
<keyword evidence="6" id="KW-0479">Metal-binding</keyword>
<evidence type="ECO:0000256" key="14">
    <source>
        <dbReference type="SAM" id="MobiDB-lite"/>
    </source>
</evidence>
<dbReference type="Pfam" id="PF06468">
    <property type="entry name" value="Spond_N"/>
    <property type="match status" value="1"/>
</dbReference>
<dbReference type="SUPFAM" id="SSF82895">
    <property type="entry name" value="TSP-1 type 1 repeat"/>
    <property type="match status" value="5"/>
</dbReference>
<keyword evidence="12" id="KW-0325">Glycoprotein</keyword>
<dbReference type="InterPro" id="IPR020901">
    <property type="entry name" value="Prtase_inh_Kunz-CS"/>
</dbReference>
<dbReference type="FunFam" id="2.60.40.2130:FF:000002">
    <property type="entry name" value="Putative Spondin-1"/>
    <property type="match status" value="1"/>
</dbReference>
<dbReference type="SUPFAM" id="SSF53850">
    <property type="entry name" value="Periplasmic binding protein-like II"/>
    <property type="match status" value="1"/>
</dbReference>
<comment type="caution">
    <text evidence="20">The sequence shown here is derived from an EMBL/GenBank/DDBJ whole genome shotgun (WGS) entry which is preliminary data.</text>
</comment>
<dbReference type="Gene3D" id="4.10.410.10">
    <property type="entry name" value="Pancreatic trypsin inhibitor Kunitz domain"/>
    <property type="match status" value="1"/>
</dbReference>
<dbReference type="Gene3D" id="3.40.190.10">
    <property type="entry name" value="Periplasmic binding protein-like II"/>
    <property type="match status" value="3"/>
</dbReference>
<dbReference type="FunFam" id="4.10.410.10:FF:000020">
    <property type="entry name" value="Collagen, type VI, alpha 3"/>
    <property type="match status" value="1"/>
</dbReference>
<dbReference type="GO" id="GO:0004867">
    <property type="term" value="F:serine-type endopeptidase inhibitor activity"/>
    <property type="evidence" value="ECO:0007669"/>
    <property type="project" value="UniProtKB-KW"/>
</dbReference>
<dbReference type="PROSITE" id="PS51020">
    <property type="entry name" value="SPONDIN"/>
    <property type="match status" value="1"/>
</dbReference>
<evidence type="ECO:0000256" key="13">
    <source>
        <dbReference type="ARBA" id="ARBA00030964"/>
    </source>
</evidence>
<dbReference type="Proteomes" id="UP000318571">
    <property type="component" value="Chromosome 5"/>
</dbReference>
<dbReference type="InterPro" id="IPR002861">
    <property type="entry name" value="Reeler_dom"/>
</dbReference>
<accession>A0A553PFD7</accession>
<dbReference type="InterPro" id="IPR036880">
    <property type="entry name" value="Kunitz_BPTI_sf"/>
</dbReference>
<dbReference type="PANTHER" id="PTHR11311">
    <property type="entry name" value="SPONDIN"/>
    <property type="match status" value="1"/>
</dbReference>
<dbReference type="Pfam" id="PF00014">
    <property type="entry name" value="Kunitz_BPTI"/>
    <property type="match status" value="1"/>
</dbReference>
<dbReference type="Pfam" id="PF19028">
    <property type="entry name" value="TSP1_spondin"/>
    <property type="match status" value="2"/>
</dbReference>
<dbReference type="InterPro" id="IPR042307">
    <property type="entry name" value="Reeler_sf"/>
</dbReference>
<evidence type="ECO:0000256" key="2">
    <source>
        <dbReference type="ARBA" id="ARBA00019594"/>
    </source>
</evidence>
<keyword evidence="15" id="KW-0472">Membrane</keyword>
<dbReference type="PROSITE" id="PS00280">
    <property type="entry name" value="BPTI_KUNITZ_1"/>
    <property type="match status" value="1"/>
</dbReference>
<keyword evidence="9" id="KW-0130">Cell adhesion</keyword>
<dbReference type="InterPro" id="IPR044004">
    <property type="entry name" value="TSP1_spondin_dom"/>
</dbReference>
<dbReference type="SUPFAM" id="SSF57362">
    <property type="entry name" value="BPTI-like"/>
    <property type="match status" value="1"/>
</dbReference>
<feature type="region of interest" description="Disordered" evidence="14">
    <location>
        <begin position="795"/>
        <end position="815"/>
    </location>
</feature>
<feature type="transmembrane region" description="Helical" evidence="15">
    <location>
        <begin position="226"/>
        <end position="247"/>
    </location>
</feature>
<dbReference type="GO" id="GO:0031012">
    <property type="term" value="C:extracellular matrix"/>
    <property type="evidence" value="ECO:0007669"/>
    <property type="project" value="TreeGrafter"/>
</dbReference>
<evidence type="ECO:0000313" key="21">
    <source>
        <dbReference type="Proteomes" id="UP000318571"/>
    </source>
</evidence>
<dbReference type="PANTHER" id="PTHR11311:SF16">
    <property type="entry name" value="SPONDIN-1"/>
    <property type="match status" value="1"/>
</dbReference>
<evidence type="ECO:0000256" key="8">
    <source>
        <dbReference type="ARBA" id="ARBA00022737"/>
    </source>
</evidence>
<evidence type="ECO:0000256" key="9">
    <source>
        <dbReference type="ARBA" id="ARBA00022889"/>
    </source>
</evidence>
<feature type="signal peptide" evidence="16">
    <location>
        <begin position="1"/>
        <end position="23"/>
    </location>
</feature>
<dbReference type="InterPro" id="IPR036383">
    <property type="entry name" value="TSP1_rpt_sf"/>
</dbReference>
<evidence type="ECO:0000256" key="4">
    <source>
        <dbReference type="ARBA" id="ARBA00022530"/>
    </source>
</evidence>
<evidence type="ECO:0000256" key="6">
    <source>
        <dbReference type="ARBA" id="ARBA00022723"/>
    </source>
</evidence>
<evidence type="ECO:0000256" key="3">
    <source>
        <dbReference type="ARBA" id="ARBA00022525"/>
    </source>
</evidence>
<gene>
    <name evidence="20" type="ORF">TCAL_02718</name>
</gene>
<organism evidence="20 21">
    <name type="scientific">Tigriopus californicus</name>
    <name type="common">Marine copepod</name>
    <dbReference type="NCBI Taxonomy" id="6832"/>
    <lineage>
        <taxon>Eukaryota</taxon>
        <taxon>Metazoa</taxon>
        <taxon>Ecdysozoa</taxon>
        <taxon>Arthropoda</taxon>
        <taxon>Crustacea</taxon>
        <taxon>Multicrustacea</taxon>
        <taxon>Hexanauplia</taxon>
        <taxon>Copepoda</taxon>
        <taxon>Harpacticoida</taxon>
        <taxon>Harpacticidae</taxon>
        <taxon>Tigriopus</taxon>
    </lineage>
</organism>
<feature type="transmembrane region" description="Helical" evidence="15">
    <location>
        <begin position="281"/>
        <end position="301"/>
    </location>
</feature>
<dbReference type="InterPro" id="IPR002223">
    <property type="entry name" value="Kunitz_BPTI"/>
</dbReference>
<dbReference type="InterPro" id="IPR038678">
    <property type="entry name" value="Spondin_N_sf"/>
</dbReference>
<keyword evidence="10" id="KW-0722">Serine protease inhibitor</keyword>
<keyword evidence="21" id="KW-1185">Reference proteome</keyword>
<evidence type="ECO:0000259" key="19">
    <source>
        <dbReference type="PROSITE" id="PS51020"/>
    </source>
</evidence>
<dbReference type="Gene3D" id="2.20.100.10">
    <property type="entry name" value="Thrombospondin type-1 (TSP1) repeat"/>
    <property type="match status" value="5"/>
</dbReference>